<comment type="caution">
    <text evidence="2">The sequence shown here is derived from an EMBL/GenBank/DDBJ whole genome shotgun (WGS) entry which is preliminary data.</text>
</comment>
<evidence type="ECO:0000313" key="2">
    <source>
        <dbReference type="EMBL" id="RUM08450.1"/>
    </source>
</evidence>
<evidence type="ECO:0000256" key="1">
    <source>
        <dbReference type="SAM" id="MobiDB-lite"/>
    </source>
</evidence>
<proteinExistence type="predicted"/>
<name>A0A3S0XYS4_9HYPH</name>
<feature type="compositionally biased region" description="Basic and acidic residues" evidence="1">
    <location>
        <begin position="76"/>
        <end position="88"/>
    </location>
</feature>
<evidence type="ECO:0000313" key="3">
    <source>
        <dbReference type="Proteomes" id="UP000278081"/>
    </source>
</evidence>
<feature type="region of interest" description="Disordered" evidence="1">
    <location>
        <begin position="103"/>
        <end position="132"/>
    </location>
</feature>
<protein>
    <submittedName>
        <fullName evidence="2">Uncharacterized protein</fullName>
    </submittedName>
</protein>
<dbReference type="Proteomes" id="UP000278081">
    <property type="component" value="Unassembled WGS sequence"/>
</dbReference>
<organism evidence="2 3">
    <name type="scientific">Rhizobium chutanense</name>
    <dbReference type="NCBI Taxonomy" id="2035448"/>
    <lineage>
        <taxon>Bacteria</taxon>
        <taxon>Pseudomonadati</taxon>
        <taxon>Pseudomonadota</taxon>
        <taxon>Alphaproteobacteria</taxon>
        <taxon>Hyphomicrobiales</taxon>
        <taxon>Rhizobiaceae</taxon>
        <taxon>Rhizobium/Agrobacterium group</taxon>
        <taxon>Rhizobium</taxon>
    </lineage>
</organism>
<feature type="region of interest" description="Disordered" evidence="1">
    <location>
        <begin position="64"/>
        <end position="88"/>
    </location>
</feature>
<gene>
    <name evidence="2" type="ORF">EFR84_06610</name>
</gene>
<dbReference type="OrthoDB" id="8400867at2"/>
<sequence>MQSPPRHHTAPIPLRCRSLKSLTSISLIPFLGLCPRDVTGIQRPKSLGAEDSCQTSIESFTAPTRGGWIPVTGTGMRERGESDDADRGKVLCRTECPDKLSPAAGISMPYRSQKKGGRSRPSLIHPTQRPTMTLEITPLVTPIRRKSLSARTQR</sequence>
<reference evidence="2 3" key="1">
    <citation type="submission" date="2018-11" db="EMBL/GenBank/DDBJ databases">
        <title>Rhizobium chutanense sp. nov., isolated from root nodules of Phaseolus vulgaris in China.</title>
        <authorList>
            <person name="Huo Y."/>
        </authorList>
    </citation>
    <scope>NUCLEOTIDE SEQUENCE [LARGE SCALE GENOMIC DNA]</scope>
    <source>
        <strain evidence="2 3">C16</strain>
    </source>
</reference>
<accession>A0A3S0XYS4</accession>
<dbReference type="EMBL" id="RJTJ01000004">
    <property type="protein sequence ID" value="RUM08450.1"/>
    <property type="molecule type" value="Genomic_DNA"/>
</dbReference>
<dbReference type="AlphaFoldDB" id="A0A3S0XYS4"/>